<keyword evidence="1" id="KW-0460">Magnesium</keyword>
<dbReference type="AlphaFoldDB" id="A0A8H3LB49"/>
<keyword evidence="1" id="KW-0158">Chromosome</keyword>
<dbReference type="OrthoDB" id="289721at2759"/>
<dbReference type="InterPro" id="IPR003545">
    <property type="entry name" value="Telomerase_RT"/>
</dbReference>
<name>A0A8H3LB49_9GLOM</name>
<accession>A0A8H3LB49</accession>
<dbReference type="Proteomes" id="UP000615446">
    <property type="component" value="Unassembled WGS sequence"/>
</dbReference>
<gene>
    <name evidence="3" type="ORF">RCL2_000963400</name>
</gene>
<dbReference type="GO" id="GO:0007004">
    <property type="term" value="P:telomere maintenance via telomerase"/>
    <property type="evidence" value="ECO:0007669"/>
    <property type="project" value="TreeGrafter"/>
</dbReference>
<dbReference type="GO" id="GO:0000781">
    <property type="term" value="C:chromosome, telomeric region"/>
    <property type="evidence" value="ECO:0007669"/>
    <property type="project" value="UniProtKB-SubCell"/>
</dbReference>
<dbReference type="GO" id="GO:0042162">
    <property type="term" value="F:telomeric DNA binding"/>
    <property type="evidence" value="ECO:0007669"/>
    <property type="project" value="TreeGrafter"/>
</dbReference>
<dbReference type="EMBL" id="BLAL01000060">
    <property type="protein sequence ID" value="GES82425.1"/>
    <property type="molecule type" value="Genomic_DNA"/>
</dbReference>
<proteinExistence type="inferred from homology"/>
<dbReference type="EC" id="2.7.7.49" evidence="1"/>
<comment type="subcellular location">
    <subcellularLocation>
        <location evidence="1">Nucleus</location>
    </subcellularLocation>
    <subcellularLocation>
        <location evidence="1">Chromosome</location>
        <location evidence="1">Telomere</location>
    </subcellularLocation>
</comment>
<comment type="caution">
    <text evidence="3">The sequence shown here is derived from an EMBL/GenBank/DDBJ whole genome shotgun (WGS) entry which is preliminary data.</text>
</comment>
<comment type="function">
    <text evidence="1">Telomerase is a ribonucleoprotein enzyme essential for the replication of chromosome termini in most eukaryotes. It elongates telomeres. It is a reverse transcriptase that adds simple sequence repeats to chromosome ends by copying a template sequence within the RNA component of the enzyme.</text>
</comment>
<evidence type="ECO:0000256" key="1">
    <source>
        <dbReference type="RuleBase" id="RU365061"/>
    </source>
</evidence>
<feature type="domain" description="Telomerase reverse transcriptase TEN" evidence="2">
    <location>
        <begin position="100"/>
        <end position="147"/>
    </location>
</feature>
<dbReference type="PANTHER" id="PTHR12066:SF0">
    <property type="entry name" value="TELOMERASE REVERSE TRANSCRIPTASE"/>
    <property type="match status" value="1"/>
</dbReference>
<keyword evidence="1" id="KW-0779">Telomere</keyword>
<keyword evidence="1" id="KW-0479">Metal-binding</keyword>
<keyword evidence="1" id="KW-0808">Transferase</keyword>
<dbReference type="GO" id="GO:0000333">
    <property type="term" value="C:telomerase catalytic core complex"/>
    <property type="evidence" value="ECO:0007669"/>
    <property type="project" value="TreeGrafter"/>
</dbReference>
<keyword evidence="1" id="KW-0539">Nucleus</keyword>
<comment type="catalytic activity">
    <reaction evidence="1">
        <text>DNA(n) + a 2'-deoxyribonucleoside 5'-triphosphate = DNA(n+1) + diphosphate</text>
        <dbReference type="Rhea" id="RHEA:22508"/>
        <dbReference type="Rhea" id="RHEA-COMP:17339"/>
        <dbReference type="Rhea" id="RHEA-COMP:17340"/>
        <dbReference type="ChEBI" id="CHEBI:33019"/>
        <dbReference type="ChEBI" id="CHEBI:61560"/>
        <dbReference type="ChEBI" id="CHEBI:173112"/>
        <dbReference type="EC" id="2.7.7.49"/>
    </reaction>
</comment>
<evidence type="ECO:0000313" key="4">
    <source>
        <dbReference type="Proteomes" id="UP000615446"/>
    </source>
</evidence>
<dbReference type="InterPro" id="IPR049915">
    <property type="entry name" value="TERT_TEN"/>
</dbReference>
<evidence type="ECO:0000313" key="3">
    <source>
        <dbReference type="EMBL" id="GES82425.1"/>
    </source>
</evidence>
<dbReference type="GO" id="GO:0046872">
    <property type="term" value="F:metal ion binding"/>
    <property type="evidence" value="ECO:0007669"/>
    <property type="project" value="UniProtKB-KW"/>
</dbReference>
<keyword evidence="1" id="KW-0548">Nucleotidyltransferase</keyword>
<protein>
    <recommendedName>
        <fullName evidence="1">Telomerase reverse transcriptase</fullName>
        <ecNumber evidence="1">2.7.7.49</ecNumber>
    </recommendedName>
    <alternativeName>
        <fullName evidence="1">Telomerase catalytic subunit</fullName>
    </alternativeName>
</protein>
<sequence length="454" mass="51525">MSKISIPTLNLYHSSPKFLFDFLQPHLDVNVKLLEKEDEDEYKKLLKTSVVFNTKKSFPQIKKEHQQPIPEKDTCLDIPRAPNSQGFSLTALNSTVDYMRKSRSWLKFYTRIGENAMIFLLTNFSIFLELQNGCYVQLAGPAINKLSISSNFTRFKYKKEISVNEEVGTRDVCTSYQGSDGSHNLSQNSLPDENVGSISQRKSEVLAFFKKLREEEDKAYSKSYISGDNSVLFSQDTEKDIVSDHIEQKIGNGRMVSTFTKQETGDMTSYTRFKEQTKGVFLKILETMYPAKVTGEASSHNKVVECSVLDKNKNTEAQKKRIIEDVQDSSSKAIILNNRDAVKMCVGKAPNSVDEKIIPNENNKNNQMKRSIEDIETPSLKAIVLNNRDVVKVPSPNSISNLCFSRSAMFLSSPVYNKNRELWYGLPKDHILNVAKISNENNISHYVEKGTQSN</sequence>
<organism evidence="3 4">
    <name type="scientific">Rhizophagus clarus</name>
    <dbReference type="NCBI Taxonomy" id="94130"/>
    <lineage>
        <taxon>Eukaryota</taxon>
        <taxon>Fungi</taxon>
        <taxon>Fungi incertae sedis</taxon>
        <taxon>Mucoromycota</taxon>
        <taxon>Glomeromycotina</taxon>
        <taxon>Glomeromycetes</taxon>
        <taxon>Glomerales</taxon>
        <taxon>Glomeraceae</taxon>
        <taxon>Rhizophagus</taxon>
    </lineage>
</organism>
<dbReference type="Pfam" id="PF11474">
    <property type="entry name" value="TEN_TERT"/>
    <property type="match status" value="1"/>
</dbReference>
<reference evidence="3" key="1">
    <citation type="submission" date="2019-10" db="EMBL/GenBank/DDBJ databases">
        <title>Conservation and host-specific expression of non-tandemly repeated heterogenous ribosome RNA gene in arbuscular mycorrhizal fungi.</title>
        <authorList>
            <person name="Maeda T."/>
            <person name="Kobayashi Y."/>
            <person name="Nakagawa T."/>
            <person name="Ezawa T."/>
            <person name="Yamaguchi K."/>
            <person name="Bino T."/>
            <person name="Nishimoto Y."/>
            <person name="Shigenobu S."/>
            <person name="Kawaguchi M."/>
        </authorList>
    </citation>
    <scope>NUCLEOTIDE SEQUENCE</scope>
    <source>
        <strain evidence="3">HR1</strain>
    </source>
</reference>
<comment type="similarity">
    <text evidence="1">Belongs to the reverse transcriptase family. Telomerase subfamily.</text>
</comment>
<keyword evidence="1 3" id="KW-0695">RNA-directed DNA polymerase</keyword>
<dbReference type="GO" id="GO:0003720">
    <property type="term" value="F:telomerase activity"/>
    <property type="evidence" value="ECO:0007669"/>
    <property type="project" value="InterPro"/>
</dbReference>
<dbReference type="PANTHER" id="PTHR12066">
    <property type="entry name" value="TELOMERASE REVERSE TRANSCRIPTASE"/>
    <property type="match status" value="1"/>
</dbReference>
<dbReference type="GO" id="GO:0070034">
    <property type="term" value="F:telomerase RNA binding"/>
    <property type="evidence" value="ECO:0007669"/>
    <property type="project" value="TreeGrafter"/>
</dbReference>
<evidence type="ECO:0000259" key="2">
    <source>
        <dbReference type="Pfam" id="PF11474"/>
    </source>
</evidence>